<dbReference type="EMBL" id="JASPKY010000462">
    <property type="protein sequence ID" value="KAK9696082.1"/>
    <property type="molecule type" value="Genomic_DNA"/>
</dbReference>
<dbReference type="PANTHER" id="PTHR10773:SF19">
    <property type="match status" value="1"/>
</dbReference>
<accession>A0AAW1J003</accession>
<evidence type="ECO:0000313" key="2">
    <source>
        <dbReference type="Proteomes" id="UP001458880"/>
    </source>
</evidence>
<sequence length="142" mass="16586">MELTKHQEEAEGAYESKIRDKKLATEDKTKLTYTFDLQQCLPTPAIVTSVAFYKRQLWTFNLTLHRRIVTSVAFYKRQLWTFNLTLHRSNDSSSFNMMWHEAISGRGANNIASCWFKHTETISLEVEHIILHSDTCSDQNKN</sequence>
<reference evidence="1 2" key="1">
    <citation type="journal article" date="2024" name="BMC Genomics">
        <title>De novo assembly and annotation of Popillia japonica's genome with initial clues to its potential as an invasive pest.</title>
        <authorList>
            <person name="Cucini C."/>
            <person name="Boschi S."/>
            <person name="Funari R."/>
            <person name="Cardaioli E."/>
            <person name="Iannotti N."/>
            <person name="Marturano G."/>
            <person name="Paoli F."/>
            <person name="Bruttini M."/>
            <person name="Carapelli A."/>
            <person name="Frati F."/>
            <person name="Nardi F."/>
        </authorList>
    </citation>
    <scope>NUCLEOTIDE SEQUENCE [LARGE SCALE GENOMIC DNA]</scope>
    <source>
        <strain evidence="1">DMR45628</strain>
    </source>
</reference>
<organism evidence="1 2">
    <name type="scientific">Popillia japonica</name>
    <name type="common">Japanese beetle</name>
    <dbReference type="NCBI Taxonomy" id="7064"/>
    <lineage>
        <taxon>Eukaryota</taxon>
        <taxon>Metazoa</taxon>
        <taxon>Ecdysozoa</taxon>
        <taxon>Arthropoda</taxon>
        <taxon>Hexapoda</taxon>
        <taxon>Insecta</taxon>
        <taxon>Pterygota</taxon>
        <taxon>Neoptera</taxon>
        <taxon>Endopterygota</taxon>
        <taxon>Coleoptera</taxon>
        <taxon>Polyphaga</taxon>
        <taxon>Scarabaeiformia</taxon>
        <taxon>Scarabaeidae</taxon>
        <taxon>Rutelinae</taxon>
        <taxon>Popillia</taxon>
    </lineage>
</organism>
<keyword evidence="2" id="KW-1185">Reference proteome</keyword>
<gene>
    <name evidence="1" type="ORF">QE152_g32128</name>
</gene>
<dbReference type="AlphaFoldDB" id="A0AAW1J003"/>
<evidence type="ECO:0000313" key="1">
    <source>
        <dbReference type="EMBL" id="KAK9696082.1"/>
    </source>
</evidence>
<comment type="caution">
    <text evidence="1">The sequence shown here is derived from an EMBL/GenBank/DDBJ whole genome shotgun (WGS) entry which is preliminary data.</text>
</comment>
<protein>
    <submittedName>
        <fullName evidence="1">Uncharacterized protein</fullName>
    </submittedName>
</protein>
<proteinExistence type="predicted"/>
<dbReference type="Proteomes" id="UP001458880">
    <property type="component" value="Unassembled WGS sequence"/>
</dbReference>
<dbReference type="PANTHER" id="PTHR10773">
    <property type="entry name" value="DNA-DIRECTED RNA POLYMERASES I, II, AND III SUBUNIT RPABC2"/>
    <property type="match status" value="1"/>
</dbReference>
<name>A0AAW1J003_POPJA</name>